<name>A0A7J7LTT0_9MAGN</name>
<dbReference type="AlphaFoldDB" id="A0A7J7LTT0"/>
<comment type="caution">
    <text evidence="1">The sequence shown here is derived from an EMBL/GenBank/DDBJ whole genome shotgun (WGS) entry which is preliminary data.</text>
</comment>
<organism evidence="1 2">
    <name type="scientific">Kingdonia uniflora</name>
    <dbReference type="NCBI Taxonomy" id="39325"/>
    <lineage>
        <taxon>Eukaryota</taxon>
        <taxon>Viridiplantae</taxon>
        <taxon>Streptophyta</taxon>
        <taxon>Embryophyta</taxon>
        <taxon>Tracheophyta</taxon>
        <taxon>Spermatophyta</taxon>
        <taxon>Magnoliopsida</taxon>
        <taxon>Ranunculales</taxon>
        <taxon>Circaeasteraceae</taxon>
        <taxon>Kingdonia</taxon>
    </lineage>
</organism>
<evidence type="ECO:0000313" key="1">
    <source>
        <dbReference type="EMBL" id="KAF6145930.1"/>
    </source>
</evidence>
<proteinExistence type="predicted"/>
<evidence type="ECO:0000313" key="2">
    <source>
        <dbReference type="Proteomes" id="UP000541444"/>
    </source>
</evidence>
<gene>
    <name evidence="1" type="ORF">GIB67_007949</name>
</gene>
<sequence length="59" mass="6988">MNKSKTLVSHELNSYLVNQHLPYCLENVLQHDKQVSGETYIKIKFQKRQGPRKTRFSIL</sequence>
<protein>
    <submittedName>
        <fullName evidence="1">Uncharacterized protein</fullName>
    </submittedName>
</protein>
<reference evidence="1 2" key="1">
    <citation type="journal article" date="2020" name="IScience">
        <title>Genome Sequencing of the Endangered Kingdonia uniflora (Circaeasteraceae, Ranunculales) Reveals Potential Mechanisms of Evolutionary Specialization.</title>
        <authorList>
            <person name="Sun Y."/>
            <person name="Deng T."/>
            <person name="Zhang A."/>
            <person name="Moore M.J."/>
            <person name="Landis J.B."/>
            <person name="Lin N."/>
            <person name="Zhang H."/>
            <person name="Zhang X."/>
            <person name="Huang J."/>
            <person name="Zhang X."/>
            <person name="Sun H."/>
            <person name="Wang H."/>
        </authorList>
    </citation>
    <scope>NUCLEOTIDE SEQUENCE [LARGE SCALE GENOMIC DNA]</scope>
    <source>
        <strain evidence="1">TB1705</strain>
        <tissue evidence="1">Leaf</tissue>
    </source>
</reference>
<dbReference type="Proteomes" id="UP000541444">
    <property type="component" value="Unassembled WGS sequence"/>
</dbReference>
<dbReference type="EMBL" id="JACGCM010002021">
    <property type="protein sequence ID" value="KAF6145930.1"/>
    <property type="molecule type" value="Genomic_DNA"/>
</dbReference>
<keyword evidence="2" id="KW-1185">Reference proteome</keyword>
<accession>A0A7J7LTT0</accession>